<proteinExistence type="predicted"/>
<keyword evidence="3" id="KW-1185">Reference proteome</keyword>
<dbReference type="PATRIC" id="fig|762836.4.peg.5280"/>
<accession>A0A1E7W6A0</accession>
<comment type="caution">
    <text evidence="2">The sequence shown here is derived from an EMBL/GenBank/DDBJ whole genome shotgun (WGS) entry which is preliminary data.</text>
</comment>
<feature type="region of interest" description="Disordered" evidence="1">
    <location>
        <begin position="21"/>
        <end position="42"/>
    </location>
</feature>
<dbReference type="EMBL" id="LROM01000152">
    <property type="protein sequence ID" value="OEZ91524.1"/>
    <property type="molecule type" value="Genomic_DNA"/>
</dbReference>
<gene>
    <name evidence="2" type="ORF">DUPY_51360</name>
</gene>
<dbReference type="Proteomes" id="UP000175989">
    <property type="component" value="Unassembled WGS sequence"/>
</dbReference>
<evidence type="ECO:0000256" key="1">
    <source>
        <dbReference type="SAM" id="MobiDB-lite"/>
    </source>
</evidence>
<organism evidence="2 3">
    <name type="scientific">Duganella phyllosphaerae</name>
    <dbReference type="NCBI Taxonomy" id="762836"/>
    <lineage>
        <taxon>Bacteria</taxon>
        <taxon>Pseudomonadati</taxon>
        <taxon>Pseudomonadota</taxon>
        <taxon>Betaproteobacteria</taxon>
        <taxon>Burkholderiales</taxon>
        <taxon>Oxalobacteraceae</taxon>
        <taxon>Telluria group</taxon>
        <taxon>Duganella</taxon>
    </lineage>
</organism>
<dbReference type="RefSeq" id="WP_070251994.1">
    <property type="nucleotide sequence ID" value="NZ_LROM01000152.1"/>
</dbReference>
<evidence type="ECO:0000313" key="2">
    <source>
        <dbReference type="EMBL" id="OEZ91524.1"/>
    </source>
</evidence>
<reference evidence="3" key="1">
    <citation type="journal article" date="2016" name="Front. Microbiol.">
        <title>Molecular Keys to the Janthinobacterium and Duganella spp. Interaction with the Plant Pathogen Fusarium graminearum.</title>
        <authorList>
            <person name="Haack F.S."/>
            <person name="Poehlein A."/>
            <person name="Kroger C."/>
            <person name="Voigt C.A."/>
            <person name="Piepenbring M."/>
            <person name="Bode H.B."/>
            <person name="Daniel R."/>
            <person name="Schafer W."/>
            <person name="Streit W.R."/>
        </authorList>
    </citation>
    <scope>NUCLEOTIDE SEQUENCE [LARGE SCALE GENOMIC DNA]</scope>
    <source>
        <strain evidence="3">T54</strain>
    </source>
</reference>
<evidence type="ECO:0008006" key="4">
    <source>
        <dbReference type="Google" id="ProtNLM"/>
    </source>
</evidence>
<dbReference type="OrthoDB" id="72471at2"/>
<dbReference type="AlphaFoldDB" id="A0A1E7W6A0"/>
<sequence length="210" mass="23845">MSNERPILMNGAMVRATLDGSKTQTRRIMKPQPEVRPSSDGQHWWPSNLAQSMMSVEQFQQHPGIFDDLCPHGRPGDRLWVREAFARTAVCQAPGQEWVVYREGDNRTDYGGPWKPSIHMPRSASRIMLEITGVRIERLQDISDSDIEAEGIDMVALAEAQERYDVVAKDGNASGRPTLRSAWRDLWESTGGDWDANPWLWAISFLRVKP</sequence>
<protein>
    <recommendedName>
        <fullName evidence="4">Phage-related protein</fullName>
    </recommendedName>
</protein>
<name>A0A1E7W6A0_9BURK</name>
<evidence type="ECO:0000313" key="3">
    <source>
        <dbReference type="Proteomes" id="UP000175989"/>
    </source>
</evidence>